<evidence type="ECO:0000256" key="4">
    <source>
        <dbReference type="ARBA" id="ARBA00022737"/>
    </source>
</evidence>
<dbReference type="InterPro" id="IPR024583">
    <property type="entry name" value="Na_trans_cytopl"/>
</dbReference>
<feature type="region of interest" description="Disordered" evidence="9">
    <location>
        <begin position="28"/>
        <end position="60"/>
    </location>
</feature>
<dbReference type="Pfam" id="PF11933">
    <property type="entry name" value="Na_trans_cytopl"/>
    <property type="match status" value="1"/>
</dbReference>
<dbReference type="Pfam" id="PF00520">
    <property type="entry name" value="Ion_trans"/>
    <property type="match status" value="2"/>
</dbReference>
<evidence type="ECO:0000256" key="6">
    <source>
        <dbReference type="ARBA" id="ARBA00023136"/>
    </source>
</evidence>
<evidence type="ECO:0000256" key="8">
    <source>
        <dbReference type="SAM" id="Coils"/>
    </source>
</evidence>
<proteinExistence type="predicted"/>
<dbReference type="PANTHER" id="PTHR10037">
    <property type="entry name" value="VOLTAGE-GATED CATION CHANNEL CALCIUM AND SODIUM"/>
    <property type="match status" value="1"/>
</dbReference>
<comment type="subcellular location">
    <subcellularLocation>
        <location evidence="1">Cell membrane</location>
        <topology evidence="1">Multi-pass membrane protein</topology>
    </subcellularLocation>
</comment>
<feature type="compositionally biased region" description="Basic and acidic residues" evidence="9">
    <location>
        <begin position="510"/>
        <end position="529"/>
    </location>
</feature>
<dbReference type="Proteomes" id="UP000593571">
    <property type="component" value="Unassembled WGS sequence"/>
</dbReference>
<dbReference type="Gene3D" id="1.10.287.70">
    <property type="match status" value="1"/>
</dbReference>
<dbReference type="FunFam" id="1.10.287.70:FF:000003">
    <property type="entry name" value="Sodium channel protein"/>
    <property type="match status" value="1"/>
</dbReference>
<evidence type="ECO:0000256" key="5">
    <source>
        <dbReference type="ARBA" id="ARBA00022989"/>
    </source>
</evidence>
<keyword evidence="4" id="KW-0677">Repeat</keyword>
<keyword evidence="5 10" id="KW-1133">Transmembrane helix</keyword>
<keyword evidence="8" id="KW-0175">Coiled coil</keyword>
<feature type="transmembrane region" description="Helical" evidence="10">
    <location>
        <begin position="712"/>
        <end position="730"/>
    </location>
</feature>
<gene>
    <name evidence="13" type="ORF">HJG63_017243</name>
</gene>
<feature type="region of interest" description="Disordered" evidence="9">
    <location>
        <begin position="493"/>
        <end position="529"/>
    </location>
</feature>
<dbReference type="GO" id="GO:0005248">
    <property type="term" value="F:voltage-gated sodium channel activity"/>
    <property type="evidence" value="ECO:0007669"/>
    <property type="project" value="TreeGrafter"/>
</dbReference>
<evidence type="ECO:0000259" key="11">
    <source>
        <dbReference type="Pfam" id="PF00520"/>
    </source>
</evidence>
<keyword evidence="3 10" id="KW-0812">Transmembrane</keyword>
<accession>A0A7J8JNE9</accession>
<dbReference type="Gene3D" id="1.20.120.350">
    <property type="entry name" value="Voltage-gated potassium channels. Chain C"/>
    <property type="match status" value="2"/>
</dbReference>
<evidence type="ECO:0000256" key="9">
    <source>
        <dbReference type="SAM" id="MobiDB-lite"/>
    </source>
</evidence>
<feature type="domain" description="Ion transport" evidence="11">
    <location>
        <begin position="711"/>
        <end position="807"/>
    </location>
</feature>
<feature type="coiled-coil region" evidence="8">
    <location>
        <begin position="424"/>
        <end position="465"/>
    </location>
</feature>
<dbReference type="InterPro" id="IPR043203">
    <property type="entry name" value="VGCC_Ca_Na"/>
</dbReference>
<feature type="transmembrane region" description="Helical" evidence="10">
    <location>
        <begin position="223"/>
        <end position="244"/>
    </location>
</feature>
<keyword evidence="2" id="KW-1003">Cell membrane</keyword>
<dbReference type="InterPro" id="IPR027359">
    <property type="entry name" value="Volt_channel_dom_sf"/>
</dbReference>
<name>A0A7J8JNE9_ROUAE</name>
<evidence type="ECO:0000256" key="10">
    <source>
        <dbReference type="SAM" id="Phobius"/>
    </source>
</evidence>
<feature type="transmembrane region" description="Helical" evidence="10">
    <location>
        <begin position="400"/>
        <end position="427"/>
    </location>
</feature>
<keyword evidence="7" id="KW-1015">Disulfide bond</keyword>
<feature type="domain" description="Ion transport" evidence="11">
    <location>
        <begin position="127"/>
        <end position="433"/>
    </location>
</feature>
<sequence length="809" mass="92052">MAQALLVPPGPESFRLFTRESLAAIEKRAAEEKAKKPKREQDNDDENKPKPNSDLEAGKNLPFIYGDIPPEMVSEPLEDLDPYYISKKTFIVLNKGKAIFRFSATSALYILTPLNPVRKIAIKILVHSLFSMLIMCTILTNCVFMTLSNPPDWTKNVEYTFTGIYTFESFIKILARGFCLEDFTFLRDPWNWLDFSVIVMAYVTEFVDLGNVSALRTFRVLRALKTISVIPGLKTIVGALIQSVKKLSDVMILTVFCLSVFALIGLQLFMGNLRNKCLQWPPSNSAFESNTTSFFNGTMDSNGTFVNVTMSTFNWKDYIEDDSHFYVLDGQKDPLLCGNGSDAGQCPEGYICVKAGRNPNYGYTSFDTFSWAFLSLFRLMTQDYWENLYQLTLRAAGKTYMIFFVLVIFLGSFYLVNLILAVVAMAYEEQNQATLEEAEQKEAEFQQMLEQLKKQQEEAQAVAAASAASRDFSGIGGLGELLESSSEASKLSSKSAKEWRNRRKKRRQREHLEGNNKGEGERFPKSESEDSVKRRSFLFSMDGNRLTSDKKFYSPHQSLLSIRGSLFSPRRNSKTSIFSFRGRAKDVGSENDFADDEHSTFEDSESRRDSLFVPHRHGERRNSNGTTTETEVRKRRLSSYQISMEMLEDSSGRQRAMSIASILTNTMEELEESRQKCPPCWYRFANMFLIWDCCDTWLKVKHLVNLIVMDPFVDLAITICIVLNTLFMAMEHYPMTGQFSSVLTVGNLVFTGIFTAEMVLKIIAMDPYYYFQEGWNIFDGIIVSLSLMELGLSNVEGLSVLRSFRLVPT</sequence>
<evidence type="ECO:0000256" key="2">
    <source>
        <dbReference type="ARBA" id="ARBA00022475"/>
    </source>
</evidence>
<feature type="compositionally biased region" description="Basic and acidic residues" evidence="9">
    <location>
        <begin position="596"/>
        <end position="610"/>
    </location>
</feature>
<evidence type="ECO:0000313" key="13">
    <source>
        <dbReference type="EMBL" id="KAF6497602.1"/>
    </source>
</evidence>
<evidence type="ECO:0000259" key="12">
    <source>
        <dbReference type="Pfam" id="PF11933"/>
    </source>
</evidence>
<dbReference type="FunFam" id="1.20.120.350:FF:000005">
    <property type="entry name" value="Sodium channel protein"/>
    <property type="match status" value="1"/>
</dbReference>
<dbReference type="EMBL" id="JACASE010000002">
    <property type="protein sequence ID" value="KAF6497602.1"/>
    <property type="molecule type" value="Genomic_DNA"/>
</dbReference>
<feature type="region of interest" description="Disordered" evidence="9">
    <location>
        <begin position="587"/>
        <end position="632"/>
    </location>
</feature>
<feature type="compositionally biased region" description="Basic and acidic residues" evidence="9">
    <location>
        <begin position="46"/>
        <end position="57"/>
    </location>
</feature>
<dbReference type="SUPFAM" id="SSF81324">
    <property type="entry name" value="Voltage-gated potassium channels"/>
    <property type="match status" value="2"/>
</dbReference>
<protein>
    <submittedName>
        <fullName evidence="13">Sodium voltage-gated channel alpha subunit 3</fullName>
    </submittedName>
</protein>
<evidence type="ECO:0000256" key="3">
    <source>
        <dbReference type="ARBA" id="ARBA00022692"/>
    </source>
</evidence>
<dbReference type="GO" id="GO:0001518">
    <property type="term" value="C:voltage-gated sodium channel complex"/>
    <property type="evidence" value="ECO:0007669"/>
    <property type="project" value="TreeGrafter"/>
</dbReference>
<keyword evidence="14" id="KW-1185">Reference proteome</keyword>
<dbReference type="InterPro" id="IPR005821">
    <property type="entry name" value="Ion_trans_dom"/>
</dbReference>
<dbReference type="PANTHER" id="PTHR10037:SF237">
    <property type="entry name" value="SODIUM CHANNEL PROTEIN TYPE 3 SUBUNIT ALPHA"/>
    <property type="match status" value="1"/>
</dbReference>
<feature type="transmembrane region" description="Helical" evidence="10">
    <location>
        <begin position="192"/>
        <end position="211"/>
    </location>
</feature>
<dbReference type="GO" id="GO:0086010">
    <property type="term" value="P:membrane depolarization during action potential"/>
    <property type="evidence" value="ECO:0007669"/>
    <property type="project" value="TreeGrafter"/>
</dbReference>
<feature type="transmembrane region" description="Helical" evidence="10">
    <location>
        <begin position="742"/>
        <end position="763"/>
    </location>
</feature>
<dbReference type="GO" id="GO:0019228">
    <property type="term" value="P:neuronal action potential"/>
    <property type="evidence" value="ECO:0007669"/>
    <property type="project" value="TreeGrafter"/>
</dbReference>
<reference evidence="13 14" key="1">
    <citation type="journal article" date="2020" name="Nature">
        <title>Six reference-quality genomes reveal evolution of bat adaptations.</title>
        <authorList>
            <person name="Jebb D."/>
            <person name="Huang Z."/>
            <person name="Pippel M."/>
            <person name="Hughes G.M."/>
            <person name="Lavrichenko K."/>
            <person name="Devanna P."/>
            <person name="Winkler S."/>
            <person name="Jermiin L.S."/>
            <person name="Skirmuntt E.C."/>
            <person name="Katzourakis A."/>
            <person name="Burkitt-Gray L."/>
            <person name="Ray D.A."/>
            <person name="Sullivan K.A.M."/>
            <person name="Roscito J.G."/>
            <person name="Kirilenko B.M."/>
            <person name="Davalos L.M."/>
            <person name="Corthals A.P."/>
            <person name="Power M.L."/>
            <person name="Jones G."/>
            <person name="Ransome R.D."/>
            <person name="Dechmann D.K.N."/>
            <person name="Locatelli A.G."/>
            <person name="Puechmaille S.J."/>
            <person name="Fedrigo O."/>
            <person name="Jarvis E.D."/>
            <person name="Hiller M."/>
            <person name="Vernes S.C."/>
            <person name="Myers E.W."/>
            <person name="Teeling E.C."/>
        </authorList>
    </citation>
    <scope>NUCLEOTIDE SEQUENCE [LARGE SCALE GENOMIC DNA]</scope>
    <source>
        <strain evidence="13">MRouAeg1</strain>
        <tissue evidence="13">Muscle</tissue>
    </source>
</reference>
<keyword evidence="6 10" id="KW-0472">Membrane</keyword>
<dbReference type="AlphaFoldDB" id="A0A7J8JNE9"/>
<comment type="caution">
    <text evidence="13">The sequence shown here is derived from an EMBL/GenBank/DDBJ whole genome shotgun (WGS) entry which is preliminary data.</text>
</comment>
<feature type="transmembrane region" description="Helical" evidence="10">
    <location>
        <begin position="124"/>
        <end position="147"/>
    </location>
</feature>
<organism evidence="13 14">
    <name type="scientific">Rousettus aegyptiacus</name>
    <name type="common">Egyptian fruit bat</name>
    <name type="synonym">Pteropus aegyptiacus</name>
    <dbReference type="NCBI Taxonomy" id="9407"/>
    <lineage>
        <taxon>Eukaryota</taxon>
        <taxon>Metazoa</taxon>
        <taxon>Chordata</taxon>
        <taxon>Craniata</taxon>
        <taxon>Vertebrata</taxon>
        <taxon>Euteleostomi</taxon>
        <taxon>Mammalia</taxon>
        <taxon>Eutheria</taxon>
        <taxon>Laurasiatheria</taxon>
        <taxon>Chiroptera</taxon>
        <taxon>Yinpterochiroptera</taxon>
        <taxon>Pteropodoidea</taxon>
        <taxon>Pteropodidae</taxon>
        <taxon>Rousettinae</taxon>
        <taxon>Rousettus</taxon>
    </lineage>
</organism>
<evidence type="ECO:0000256" key="7">
    <source>
        <dbReference type="ARBA" id="ARBA00023157"/>
    </source>
</evidence>
<evidence type="ECO:0000256" key="1">
    <source>
        <dbReference type="ARBA" id="ARBA00004651"/>
    </source>
</evidence>
<evidence type="ECO:0000313" key="14">
    <source>
        <dbReference type="Proteomes" id="UP000593571"/>
    </source>
</evidence>
<feature type="compositionally biased region" description="Basic residues" evidence="9">
    <location>
        <begin position="500"/>
        <end position="509"/>
    </location>
</feature>
<feature type="domain" description="Voltage-gated Na+ ion channel cytoplasmic" evidence="12">
    <location>
        <begin position="558"/>
        <end position="624"/>
    </location>
</feature>
<dbReference type="FunFam" id="1.20.120.350:FF:000002">
    <property type="entry name" value="Sodium channel protein"/>
    <property type="match status" value="1"/>
</dbReference>
<feature type="transmembrane region" description="Helical" evidence="10">
    <location>
        <begin position="250"/>
        <end position="270"/>
    </location>
</feature>